<keyword evidence="2" id="KW-1185">Reference proteome</keyword>
<dbReference type="Proteomes" id="UP000265341">
    <property type="component" value="Unassembled WGS sequence"/>
</dbReference>
<reference evidence="1 2" key="1">
    <citation type="submission" date="2018-08" db="EMBL/GenBank/DDBJ databases">
        <title>Meiothermus roseus NBRC 110900 genome sequencing project.</title>
        <authorList>
            <person name="Da Costa M.S."/>
            <person name="Albuquerque L."/>
            <person name="Raposo P."/>
            <person name="Froufe H.J.C."/>
            <person name="Barroso C.S."/>
            <person name="Egas C."/>
        </authorList>
    </citation>
    <scope>NUCLEOTIDE SEQUENCE [LARGE SCALE GENOMIC DNA]</scope>
    <source>
        <strain evidence="1 2">NBRC 110900</strain>
    </source>
</reference>
<gene>
    <name evidence="1" type="ORF">Mrose_00546</name>
</gene>
<protein>
    <submittedName>
        <fullName evidence="1">Uncharacterized protein</fullName>
    </submittedName>
</protein>
<sequence length="80" mass="9057">MIRPVLPGRGLARLDEAQQVVDPADALGFDSLEGPSSKRDRVALEWAARLREIIEERPSILPKGLKLWLPARMREEVEKL</sequence>
<name>A0A399EZP2_9DEIN</name>
<dbReference type="EMBL" id="QWLA01000005">
    <property type="protein sequence ID" value="RIH89160.1"/>
    <property type="molecule type" value="Genomic_DNA"/>
</dbReference>
<accession>A0A399EZP2</accession>
<organism evidence="1 2">
    <name type="scientific">Calidithermus roseus</name>
    <dbReference type="NCBI Taxonomy" id="1644118"/>
    <lineage>
        <taxon>Bacteria</taxon>
        <taxon>Thermotogati</taxon>
        <taxon>Deinococcota</taxon>
        <taxon>Deinococci</taxon>
        <taxon>Thermales</taxon>
        <taxon>Thermaceae</taxon>
        <taxon>Calidithermus</taxon>
    </lineage>
</organism>
<comment type="caution">
    <text evidence="1">The sequence shown here is derived from an EMBL/GenBank/DDBJ whole genome shotgun (WGS) entry which is preliminary data.</text>
</comment>
<proteinExistence type="predicted"/>
<evidence type="ECO:0000313" key="1">
    <source>
        <dbReference type="EMBL" id="RIH89160.1"/>
    </source>
</evidence>
<dbReference type="AlphaFoldDB" id="A0A399EZP2"/>
<evidence type="ECO:0000313" key="2">
    <source>
        <dbReference type="Proteomes" id="UP000265341"/>
    </source>
</evidence>